<dbReference type="FunFam" id="3.40.50.720:FF:000084">
    <property type="entry name" value="Short-chain dehydrogenase reductase"/>
    <property type="match status" value="1"/>
</dbReference>
<dbReference type="SUPFAM" id="SSF51735">
    <property type="entry name" value="NAD(P)-binding Rossmann-fold domains"/>
    <property type="match status" value="1"/>
</dbReference>
<protein>
    <submittedName>
        <fullName evidence="3">SDR family oxidoreductase</fullName>
    </submittedName>
</protein>
<dbReference type="PRINTS" id="PR00080">
    <property type="entry name" value="SDRFAMILY"/>
</dbReference>
<dbReference type="PANTHER" id="PTHR42879">
    <property type="entry name" value="3-OXOACYL-(ACYL-CARRIER-PROTEIN) REDUCTASE"/>
    <property type="match status" value="1"/>
</dbReference>
<dbReference type="PRINTS" id="PR00081">
    <property type="entry name" value="GDHRDH"/>
</dbReference>
<dbReference type="Gene3D" id="3.40.50.720">
    <property type="entry name" value="NAD(P)-binding Rossmann-like Domain"/>
    <property type="match status" value="1"/>
</dbReference>
<dbReference type="PROSITE" id="PS00061">
    <property type="entry name" value="ADH_SHORT"/>
    <property type="match status" value="1"/>
</dbReference>
<dbReference type="KEGG" id="apra:G3A50_19100"/>
<reference evidence="3 4" key="1">
    <citation type="submission" date="2020-02" db="EMBL/GenBank/DDBJ databases">
        <authorList>
            <person name="Li G."/>
        </authorList>
    </citation>
    <scope>NUCLEOTIDE SEQUENCE [LARGE SCALE GENOMIC DNA]</scope>
    <source>
        <strain evidence="3 4">DSM 102029</strain>
    </source>
</reference>
<proteinExistence type="inferred from homology"/>
<organism evidence="3 4">
    <name type="scientific">Ancylobacter pratisalsi</name>
    <dbReference type="NCBI Taxonomy" id="1745854"/>
    <lineage>
        <taxon>Bacteria</taxon>
        <taxon>Pseudomonadati</taxon>
        <taxon>Pseudomonadota</taxon>
        <taxon>Alphaproteobacteria</taxon>
        <taxon>Hyphomicrobiales</taxon>
        <taxon>Xanthobacteraceae</taxon>
        <taxon>Ancylobacter</taxon>
    </lineage>
</organism>
<dbReference type="InterPro" id="IPR002347">
    <property type="entry name" value="SDR_fam"/>
</dbReference>
<dbReference type="CDD" id="cd05233">
    <property type="entry name" value="SDR_c"/>
    <property type="match status" value="1"/>
</dbReference>
<evidence type="ECO:0000313" key="4">
    <source>
        <dbReference type="Proteomes" id="UP000464751"/>
    </source>
</evidence>
<accession>A0A6P1YQC3</accession>
<name>A0A6P1YQC3_9HYPH</name>
<gene>
    <name evidence="3" type="ORF">G3A50_19100</name>
</gene>
<dbReference type="AlphaFoldDB" id="A0A6P1YQC3"/>
<dbReference type="Proteomes" id="UP000464751">
    <property type="component" value="Chromosome"/>
</dbReference>
<dbReference type="RefSeq" id="WP_163076719.1">
    <property type="nucleotide sequence ID" value="NZ_CP048630.1"/>
</dbReference>
<dbReference type="GO" id="GO:0032787">
    <property type="term" value="P:monocarboxylic acid metabolic process"/>
    <property type="evidence" value="ECO:0007669"/>
    <property type="project" value="UniProtKB-ARBA"/>
</dbReference>
<dbReference type="Pfam" id="PF00106">
    <property type="entry name" value="adh_short"/>
    <property type="match status" value="1"/>
</dbReference>
<evidence type="ECO:0000256" key="2">
    <source>
        <dbReference type="RuleBase" id="RU000363"/>
    </source>
</evidence>
<comment type="similarity">
    <text evidence="1 2">Belongs to the short-chain dehydrogenases/reductases (SDR) family.</text>
</comment>
<sequence>MTSDLAGKTVLITGAGSGIGQAHAVHFAGLGCRVVVHDITLAALAATLKRVPRAQPLACDVMEAKRFEEAVHALDAAQGIDVLINNVGIAGDGALDSVSYGFIEDVFQVNVWGTIAAMRGVIGGMKARRAGRIVNTSSNWGVFGHANSSIYAASKAAILGLTKSWALEFAPWGITVNAIAPGGIETALLETSPERLAGIPLARHGRTEEVAGLAAFLASDAAAYMTGTVLHLNGGENLTG</sequence>
<dbReference type="EMBL" id="CP048630">
    <property type="protein sequence ID" value="QIB35579.1"/>
    <property type="molecule type" value="Genomic_DNA"/>
</dbReference>
<evidence type="ECO:0000313" key="3">
    <source>
        <dbReference type="EMBL" id="QIB35579.1"/>
    </source>
</evidence>
<dbReference type="InterPro" id="IPR020904">
    <property type="entry name" value="Sc_DH/Rdtase_CS"/>
</dbReference>
<dbReference type="InterPro" id="IPR036291">
    <property type="entry name" value="NAD(P)-bd_dom_sf"/>
</dbReference>
<keyword evidence="4" id="KW-1185">Reference proteome</keyword>
<dbReference type="PANTHER" id="PTHR42879:SF2">
    <property type="entry name" value="3-OXOACYL-[ACYL-CARRIER-PROTEIN] REDUCTASE FABG"/>
    <property type="match status" value="1"/>
</dbReference>
<evidence type="ECO:0000256" key="1">
    <source>
        <dbReference type="ARBA" id="ARBA00006484"/>
    </source>
</evidence>
<dbReference type="InterPro" id="IPR050259">
    <property type="entry name" value="SDR"/>
</dbReference>